<keyword evidence="8 16" id="KW-0720">Serine protease</keyword>
<comment type="subcellular location">
    <subcellularLocation>
        <location evidence="1">Secreted</location>
        <location evidence="1">Extracellular space</location>
    </subcellularLocation>
</comment>
<dbReference type="InterPro" id="IPR013806">
    <property type="entry name" value="Kringle-like"/>
</dbReference>
<dbReference type="FunFam" id="2.40.10.10:FF:000002">
    <property type="entry name" value="Transmembrane protease serine"/>
    <property type="match status" value="1"/>
</dbReference>
<dbReference type="PANTHER" id="PTHR24264">
    <property type="entry name" value="TRYPSIN-RELATED"/>
    <property type="match status" value="1"/>
</dbReference>
<dbReference type="Gene3D" id="2.40.10.10">
    <property type="entry name" value="Trypsin-like serine proteases"/>
    <property type="match status" value="2"/>
</dbReference>
<feature type="signal peptide" evidence="17">
    <location>
        <begin position="1"/>
        <end position="20"/>
    </location>
</feature>
<dbReference type="PRINTS" id="PR00722">
    <property type="entry name" value="CHYMOTRYPSIN"/>
</dbReference>
<keyword evidence="9" id="KW-0865">Zymogen</keyword>
<dbReference type="InterPro" id="IPR038178">
    <property type="entry name" value="Kringle_sf"/>
</dbReference>
<dbReference type="InterPro" id="IPR018114">
    <property type="entry name" value="TRYPSIN_HIS"/>
</dbReference>
<dbReference type="PANTHER" id="PTHR24264:SF38">
    <property type="entry name" value="UROKINASE-TYPE PLASMINOGEN ACTIVATOR"/>
    <property type="match status" value="1"/>
</dbReference>
<sequence>MNIFAIIAVLALYSFDLAFSRRWSPKPRGKNREMCLSGDGSSYRGFESESAYGKRCLNWNRFATPSGASEGLGVHNYCRNPNQSLKPWCRVQRGRRIVKEFCNIPRCSTPAVKPTPAVDTESTLGSLLSFISAPVSSVVALSSPCWVLTAAHCFVDGEATITRHLSVYLGRTAINETDADRQQNFTVEKLIIHQQYDDSNYNNDIALLKIKSSNGGCAVRSASARTVCLPPAHTQLPAGFQCSIAGFGLERYFGKRYSQYLKETEVKLLSKSDCTRKSQYEDRLTENMICAASPDWSTDACKGDSGGPMVCEASGRMFLFGVVSWGEGCAKRNKPGVYTRVTNYNKWIAVITRLPEITKGSIYPYLKETEVKLLSKSDCTRKSQYEDRLTENMICAASPD</sequence>
<evidence type="ECO:0000256" key="12">
    <source>
        <dbReference type="ARBA" id="ARBA00024195"/>
    </source>
</evidence>
<dbReference type="PRINTS" id="PR00018">
    <property type="entry name" value="KRINGLE"/>
</dbReference>
<dbReference type="EMBL" id="JAAKFY010000019">
    <property type="protein sequence ID" value="KAF3842152.1"/>
    <property type="molecule type" value="Genomic_DNA"/>
</dbReference>
<dbReference type="PROSITE" id="PS50240">
    <property type="entry name" value="TRYPSIN_DOM"/>
    <property type="match status" value="1"/>
</dbReference>
<gene>
    <name evidence="20" type="ORF">F7725_024103</name>
</gene>
<evidence type="ECO:0000256" key="1">
    <source>
        <dbReference type="ARBA" id="ARBA00004239"/>
    </source>
</evidence>
<dbReference type="Gene3D" id="2.40.20.10">
    <property type="entry name" value="Plasminogen Kringle 4"/>
    <property type="match status" value="1"/>
</dbReference>
<reference evidence="20 21" key="1">
    <citation type="submission" date="2020-03" db="EMBL/GenBank/DDBJ databases">
        <title>Dissostichus mawsoni Genome sequencing and assembly.</title>
        <authorList>
            <person name="Park H."/>
        </authorList>
    </citation>
    <scope>NUCLEOTIDE SEQUENCE [LARGE SCALE GENOMIC DNA]</scope>
    <source>
        <strain evidence="20">DM0001</strain>
        <tissue evidence="20">Muscle</tissue>
    </source>
</reference>
<evidence type="ECO:0000256" key="16">
    <source>
        <dbReference type="RuleBase" id="RU363034"/>
    </source>
</evidence>
<proteinExistence type="inferred from homology"/>
<comment type="caution">
    <text evidence="15">Lacks conserved residue(s) required for the propagation of feature annotation.</text>
</comment>
<dbReference type="PROSITE" id="PS50070">
    <property type="entry name" value="KRINGLE_2"/>
    <property type="match status" value="1"/>
</dbReference>
<protein>
    <recommendedName>
        <fullName evidence="14">trypsin</fullName>
        <ecNumber evidence="14">3.4.21.4</ecNumber>
    </recommendedName>
</protein>
<dbReference type="Pfam" id="PF00051">
    <property type="entry name" value="Kringle"/>
    <property type="match status" value="1"/>
</dbReference>
<keyword evidence="10" id="KW-1015">Disulfide bond</keyword>
<evidence type="ECO:0000256" key="6">
    <source>
        <dbReference type="ARBA" id="ARBA00022729"/>
    </source>
</evidence>
<evidence type="ECO:0000259" key="19">
    <source>
        <dbReference type="PROSITE" id="PS50240"/>
    </source>
</evidence>
<dbReference type="InterPro" id="IPR009003">
    <property type="entry name" value="Peptidase_S1_PA"/>
</dbReference>
<evidence type="ECO:0000256" key="17">
    <source>
        <dbReference type="SAM" id="SignalP"/>
    </source>
</evidence>
<dbReference type="AlphaFoldDB" id="A0A7J5XYH4"/>
<evidence type="ECO:0000256" key="5">
    <source>
        <dbReference type="ARBA" id="ARBA00022670"/>
    </source>
</evidence>
<feature type="chain" id="PRO_5029533407" description="trypsin" evidence="17">
    <location>
        <begin position="21"/>
        <end position="400"/>
    </location>
</feature>
<dbReference type="PROSITE" id="PS00134">
    <property type="entry name" value="TRYPSIN_HIS"/>
    <property type="match status" value="1"/>
</dbReference>
<keyword evidence="5 16" id="KW-0645">Protease</keyword>
<comment type="similarity">
    <text evidence="12">Belongs to the peptidase S1 family. CLIP subfamily.</text>
</comment>
<evidence type="ECO:0000259" key="18">
    <source>
        <dbReference type="PROSITE" id="PS50070"/>
    </source>
</evidence>
<dbReference type="Pfam" id="PF00089">
    <property type="entry name" value="Trypsin"/>
    <property type="match status" value="1"/>
</dbReference>
<comment type="caution">
    <text evidence="20">The sequence shown here is derived from an EMBL/GenBank/DDBJ whole genome shotgun (WGS) entry which is preliminary data.</text>
</comment>
<evidence type="ECO:0000256" key="15">
    <source>
        <dbReference type="PROSITE-ProRule" id="PRU00121"/>
    </source>
</evidence>
<evidence type="ECO:0000256" key="7">
    <source>
        <dbReference type="ARBA" id="ARBA00022801"/>
    </source>
</evidence>
<comment type="catalytic activity">
    <reaction evidence="13">
        <text>Preferential cleavage: Arg-|-Xaa, Lys-|-Xaa.</text>
        <dbReference type="EC" id="3.4.21.4"/>
    </reaction>
</comment>
<dbReference type="InterPro" id="IPR001314">
    <property type="entry name" value="Peptidase_S1A"/>
</dbReference>
<dbReference type="SUPFAM" id="SSF50494">
    <property type="entry name" value="Trypsin-like serine proteases"/>
    <property type="match status" value="1"/>
</dbReference>
<dbReference type="InterPro" id="IPR033116">
    <property type="entry name" value="TRYPSIN_SER"/>
</dbReference>
<keyword evidence="4 15" id="KW-0420">Kringle</keyword>
<evidence type="ECO:0000256" key="10">
    <source>
        <dbReference type="ARBA" id="ARBA00023157"/>
    </source>
</evidence>
<dbReference type="OrthoDB" id="9406323at2759"/>
<dbReference type="GO" id="GO:0031639">
    <property type="term" value="P:plasminogen activation"/>
    <property type="evidence" value="ECO:0007669"/>
    <property type="project" value="TreeGrafter"/>
</dbReference>
<organism evidence="20 21">
    <name type="scientific">Dissostichus mawsoni</name>
    <name type="common">Antarctic cod</name>
    <dbReference type="NCBI Taxonomy" id="36200"/>
    <lineage>
        <taxon>Eukaryota</taxon>
        <taxon>Metazoa</taxon>
        <taxon>Chordata</taxon>
        <taxon>Craniata</taxon>
        <taxon>Vertebrata</taxon>
        <taxon>Euteleostomi</taxon>
        <taxon>Actinopterygii</taxon>
        <taxon>Neopterygii</taxon>
        <taxon>Teleostei</taxon>
        <taxon>Neoteleostei</taxon>
        <taxon>Acanthomorphata</taxon>
        <taxon>Eupercaria</taxon>
        <taxon>Perciformes</taxon>
        <taxon>Notothenioidei</taxon>
        <taxon>Nototheniidae</taxon>
        <taxon>Dissostichus</taxon>
    </lineage>
</organism>
<feature type="domain" description="Peptidase S1" evidence="19">
    <location>
        <begin position="125"/>
        <end position="353"/>
    </location>
</feature>
<dbReference type="GO" id="GO:0033628">
    <property type="term" value="P:regulation of cell adhesion mediated by integrin"/>
    <property type="evidence" value="ECO:0007669"/>
    <property type="project" value="TreeGrafter"/>
</dbReference>
<keyword evidence="11" id="KW-0617">Plasminogen activation</keyword>
<dbReference type="InterPro" id="IPR018056">
    <property type="entry name" value="Kringle_CS"/>
</dbReference>
<evidence type="ECO:0000313" key="21">
    <source>
        <dbReference type="Proteomes" id="UP000518266"/>
    </source>
</evidence>
<dbReference type="SMART" id="SM00130">
    <property type="entry name" value="KR"/>
    <property type="match status" value="1"/>
</dbReference>
<keyword evidence="21" id="KW-1185">Reference proteome</keyword>
<dbReference type="EC" id="3.4.21.4" evidence="14"/>
<dbReference type="PROSITE" id="PS00135">
    <property type="entry name" value="TRYPSIN_SER"/>
    <property type="match status" value="1"/>
</dbReference>
<dbReference type="GO" id="GO:0005615">
    <property type="term" value="C:extracellular space"/>
    <property type="evidence" value="ECO:0007669"/>
    <property type="project" value="TreeGrafter"/>
</dbReference>
<evidence type="ECO:0000256" key="14">
    <source>
        <dbReference type="ARBA" id="ARBA00038868"/>
    </source>
</evidence>
<evidence type="ECO:0000313" key="20">
    <source>
        <dbReference type="EMBL" id="KAF3842152.1"/>
    </source>
</evidence>
<dbReference type="InterPro" id="IPR043504">
    <property type="entry name" value="Peptidase_S1_PA_chymotrypsin"/>
</dbReference>
<dbReference type="FunFam" id="2.40.20.10:FF:000001">
    <property type="entry name" value="Urokinase-type plasminogen activator"/>
    <property type="match status" value="1"/>
</dbReference>
<evidence type="ECO:0000256" key="4">
    <source>
        <dbReference type="ARBA" id="ARBA00022572"/>
    </source>
</evidence>
<dbReference type="GO" id="GO:0004252">
    <property type="term" value="F:serine-type endopeptidase activity"/>
    <property type="evidence" value="ECO:0007669"/>
    <property type="project" value="UniProtKB-EC"/>
</dbReference>
<feature type="domain" description="Kringle" evidence="18">
    <location>
        <begin position="34"/>
        <end position="107"/>
    </location>
</feature>
<evidence type="ECO:0000256" key="8">
    <source>
        <dbReference type="ARBA" id="ARBA00022825"/>
    </source>
</evidence>
<keyword evidence="3" id="KW-0245">EGF-like domain</keyword>
<evidence type="ECO:0000256" key="2">
    <source>
        <dbReference type="ARBA" id="ARBA00022525"/>
    </source>
</evidence>
<evidence type="ECO:0000256" key="9">
    <source>
        <dbReference type="ARBA" id="ARBA00023145"/>
    </source>
</evidence>
<name>A0A7J5XYH4_DISMA</name>
<evidence type="ECO:0000256" key="13">
    <source>
        <dbReference type="ARBA" id="ARBA00036320"/>
    </source>
</evidence>
<dbReference type="InterPro" id="IPR050127">
    <property type="entry name" value="Serine_Proteases_S1"/>
</dbReference>
<keyword evidence="2" id="KW-0964">Secreted</keyword>
<evidence type="ECO:0000256" key="11">
    <source>
        <dbReference type="ARBA" id="ARBA00023202"/>
    </source>
</evidence>
<dbReference type="SUPFAM" id="SSF57440">
    <property type="entry name" value="Kringle-like"/>
    <property type="match status" value="1"/>
</dbReference>
<dbReference type="PROSITE" id="PS00021">
    <property type="entry name" value="KRINGLE_1"/>
    <property type="match status" value="1"/>
</dbReference>
<evidence type="ECO:0000256" key="3">
    <source>
        <dbReference type="ARBA" id="ARBA00022536"/>
    </source>
</evidence>
<accession>A0A7J5XYH4</accession>
<dbReference type="SMART" id="SM00020">
    <property type="entry name" value="Tryp_SPc"/>
    <property type="match status" value="1"/>
</dbReference>
<keyword evidence="6 17" id="KW-0732">Signal</keyword>
<dbReference type="InterPro" id="IPR000001">
    <property type="entry name" value="Kringle"/>
</dbReference>
<dbReference type="InterPro" id="IPR001254">
    <property type="entry name" value="Trypsin_dom"/>
</dbReference>
<dbReference type="CDD" id="cd00190">
    <property type="entry name" value="Tryp_SPc"/>
    <property type="match status" value="1"/>
</dbReference>
<keyword evidence="7 16" id="KW-0378">Hydrolase</keyword>
<dbReference type="Proteomes" id="UP000518266">
    <property type="component" value="Unassembled WGS sequence"/>
</dbReference>